<keyword evidence="2" id="KW-1185">Reference proteome</keyword>
<sequence length="122" mass="13794">MDGYVLCKMNTKDSRQEVQINTQLKEPRQNMEREPQPNHVTANLASQTSLDCLQQQYPGYANQNVHLHQNVDSHYATGDDVFDLIMEEIAKSGSDVQVPEYKPDFQQSSPTKLVIASITEPS</sequence>
<accession>A0AA88DQT7</accession>
<gene>
    <name evidence="1" type="ORF">TIFTF001_028853</name>
</gene>
<reference evidence="1" key="1">
    <citation type="submission" date="2023-07" db="EMBL/GenBank/DDBJ databases">
        <title>draft genome sequence of fig (Ficus carica).</title>
        <authorList>
            <person name="Takahashi T."/>
            <person name="Nishimura K."/>
        </authorList>
    </citation>
    <scope>NUCLEOTIDE SEQUENCE</scope>
</reference>
<name>A0AA88DQT7_FICCA</name>
<dbReference type="Proteomes" id="UP001187192">
    <property type="component" value="Unassembled WGS sequence"/>
</dbReference>
<evidence type="ECO:0000313" key="2">
    <source>
        <dbReference type="Proteomes" id="UP001187192"/>
    </source>
</evidence>
<protein>
    <submittedName>
        <fullName evidence="1">Uncharacterized protein</fullName>
    </submittedName>
</protein>
<dbReference type="AlphaFoldDB" id="A0AA88DQT7"/>
<organism evidence="1 2">
    <name type="scientific">Ficus carica</name>
    <name type="common">Common fig</name>
    <dbReference type="NCBI Taxonomy" id="3494"/>
    <lineage>
        <taxon>Eukaryota</taxon>
        <taxon>Viridiplantae</taxon>
        <taxon>Streptophyta</taxon>
        <taxon>Embryophyta</taxon>
        <taxon>Tracheophyta</taxon>
        <taxon>Spermatophyta</taxon>
        <taxon>Magnoliopsida</taxon>
        <taxon>eudicotyledons</taxon>
        <taxon>Gunneridae</taxon>
        <taxon>Pentapetalae</taxon>
        <taxon>rosids</taxon>
        <taxon>fabids</taxon>
        <taxon>Rosales</taxon>
        <taxon>Moraceae</taxon>
        <taxon>Ficeae</taxon>
        <taxon>Ficus</taxon>
    </lineage>
</organism>
<comment type="caution">
    <text evidence="1">The sequence shown here is derived from an EMBL/GenBank/DDBJ whole genome shotgun (WGS) entry which is preliminary data.</text>
</comment>
<evidence type="ECO:0000313" key="1">
    <source>
        <dbReference type="EMBL" id="GMN59769.1"/>
    </source>
</evidence>
<dbReference type="EMBL" id="BTGU01000091">
    <property type="protein sequence ID" value="GMN59769.1"/>
    <property type="molecule type" value="Genomic_DNA"/>
</dbReference>
<proteinExistence type="predicted"/>